<dbReference type="AlphaFoldDB" id="A0A917CN27"/>
<dbReference type="SUPFAM" id="SSF55298">
    <property type="entry name" value="YjgF-like"/>
    <property type="match status" value="1"/>
</dbReference>
<feature type="domain" description="Chorismatase FkbO/Hyg5-like N-terminal" evidence="1">
    <location>
        <begin position="59"/>
        <end position="165"/>
    </location>
</feature>
<dbReference type="Proteomes" id="UP000632858">
    <property type="component" value="Unassembled WGS sequence"/>
</dbReference>
<reference evidence="2" key="1">
    <citation type="journal article" date="2014" name="Int. J. Syst. Evol. Microbiol.">
        <title>Complete genome sequence of Corynebacterium casei LMG S-19264T (=DSM 44701T), isolated from a smear-ripened cheese.</title>
        <authorList>
            <consortium name="US DOE Joint Genome Institute (JGI-PGF)"/>
            <person name="Walter F."/>
            <person name="Albersmeier A."/>
            <person name="Kalinowski J."/>
            <person name="Ruckert C."/>
        </authorList>
    </citation>
    <scope>NUCLEOTIDE SEQUENCE</scope>
    <source>
        <strain evidence="2">CGMCC 1.12726</strain>
    </source>
</reference>
<dbReference type="InterPro" id="IPR049368">
    <property type="entry name" value="FkbO_Hyg5-like_N"/>
</dbReference>
<accession>A0A917CN27</accession>
<proteinExistence type="predicted"/>
<sequence>MAVPGIAKRHDTAPAALIISAMHSDPILPDIRFAADTAAEHRFAFAGEDAVPCRYLAGNADPEAWRVGPDFRFIALRAGETGDLVADTRRLYTGLLAQVRGSSHPYLIRIWNYFADINRGDEDAERYRQFCVGRAQAVDAEFNDPPPAATAIGSPRDDGLRVIALCSNRPAVALENPRQTPAWQYPRQYGRVSPGFSRGAVLNAGSAAPVLLASGTASIVGHASVHIGDTAEQCRESLRNLQALLDEGERRCGARFRFADCRALRVYVRDPAEIDTVRAVFETGGIPPRHIVYLHGDVCRRELAVELEGVFPADCSG</sequence>
<name>A0A917CN27_9GAMM</name>
<dbReference type="InterPro" id="IPR035959">
    <property type="entry name" value="RutC-like_sf"/>
</dbReference>
<evidence type="ECO:0000259" key="1">
    <source>
        <dbReference type="Pfam" id="PF21168"/>
    </source>
</evidence>
<organism evidence="2 3">
    <name type="scientific">Arenimonas maotaiensis</name>
    <dbReference type="NCBI Taxonomy" id="1446479"/>
    <lineage>
        <taxon>Bacteria</taxon>
        <taxon>Pseudomonadati</taxon>
        <taxon>Pseudomonadota</taxon>
        <taxon>Gammaproteobacteria</taxon>
        <taxon>Lysobacterales</taxon>
        <taxon>Lysobacteraceae</taxon>
        <taxon>Arenimonas</taxon>
    </lineage>
</organism>
<evidence type="ECO:0000313" key="2">
    <source>
        <dbReference type="EMBL" id="GGF94232.1"/>
    </source>
</evidence>
<keyword evidence="3" id="KW-1185">Reference proteome</keyword>
<comment type="caution">
    <text evidence="2">The sequence shown here is derived from an EMBL/GenBank/DDBJ whole genome shotgun (WGS) entry which is preliminary data.</text>
</comment>
<dbReference type="Gene3D" id="3.30.1330.40">
    <property type="entry name" value="RutC-like"/>
    <property type="match status" value="1"/>
</dbReference>
<evidence type="ECO:0000313" key="3">
    <source>
        <dbReference type="Proteomes" id="UP000632858"/>
    </source>
</evidence>
<reference evidence="2" key="2">
    <citation type="submission" date="2020-09" db="EMBL/GenBank/DDBJ databases">
        <authorList>
            <person name="Sun Q."/>
            <person name="Zhou Y."/>
        </authorList>
    </citation>
    <scope>NUCLEOTIDE SEQUENCE</scope>
    <source>
        <strain evidence="2">CGMCC 1.12726</strain>
    </source>
</reference>
<dbReference type="RefSeq" id="WP_188449525.1">
    <property type="nucleotide sequence ID" value="NZ_BMFO01000003.1"/>
</dbReference>
<dbReference type="EMBL" id="BMFO01000003">
    <property type="protein sequence ID" value="GGF94232.1"/>
    <property type="molecule type" value="Genomic_DNA"/>
</dbReference>
<protein>
    <recommendedName>
        <fullName evidence="1">Chorismatase FkbO/Hyg5-like N-terminal domain-containing protein</fullName>
    </recommendedName>
</protein>
<gene>
    <name evidence="2" type="ORF">GCM10010960_14970</name>
</gene>
<dbReference type="Pfam" id="PF21168">
    <property type="entry name" value="FkbO_Hyg5-like_N"/>
    <property type="match status" value="1"/>
</dbReference>